<dbReference type="InterPro" id="IPR036390">
    <property type="entry name" value="WH_DNA-bd_sf"/>
</dbReference>
<keyword evidence="4" id="KW-0804">Transcription</keyword>
<keyword evidence="2" id="KW-0805">Transcription regulation</keyword>
<evidence type="ECO:0000256" key="2">
    <source>
        <dbReference type="ARBA" id="ARBA00023015"/>
    </source>
</evidence>
<proteinExistence type="inferred from homology"/>
<dbReference type="EMBL" id="NHON01000006">
    <property type="protein sequence ID" value="OWJ68263.1"/>
    <property type="molecule type" value="Genomic_DNA"/>
</dbReference>
<dbReference type="InterPro" id="IPR036388">
    <property type="entry name" value="WH-like_DNA-bd_sf"/>
</dbReference>
<dbReference type="Pfam" id="PF03466">
    <property type="entry name" value="LysR_substrate"/>
    <property type="match status" value="1"/>
</dbReference>
<evidence type="ECO:0000256" key="1">
    <source>
        <dbReference type="ARBA" id="ARBA00009437"/>
    </source>
</evidence>
<evidence type="ECO:0000313" key="7">
    <source>
        <dbReference type="Proteomes" id="UP000196655"/>
    </source>
</evidence>
<comment type="similarity">
    <text evidence="1">Belongs to the LysR transcriptional regulatory family.</text>
</comment>
<dbReference type="Gene3D" id="3.40.190.290">
    <property type="match status" value="1"/>
</dbReference>
<gene>
    <name evidence="6" type="ORF">BWR60_05010</name>
</gene>
<sequence length="295" mass="32413">MNRPDFTGLAAFLSVARNRSFRQAAVDLGVSRSALSHSVRLLEEGLGLRLLHRTTRSVALTEAGTRLMGRLQPAFGEIAGAIEDLNALRETPAGVLRISSPRPVTGLVLAPLIPAFLRAHPQMRLEIIDDDALVDIVADGFDAGIRFGERVERDMVAVPVGPRQRFAVVASPVYAAAQGLPQHPRDLKQHGCILYRFPSGSLCRWNFEKDGEAIEVAVDGPLVLNNHEVILRAALQDAGLALLYEDEVATHLAEGRLVRALADWTPEFAGFFLYYPSRRHVSAGLRAFIEMARRR</sequence>
<dbReference type="Pfam" id="PF00126">
    <property type="entry name" value="HTH_1"/>
    <property type="match status" value="1"/>
</dbReference>
<dbReference type="PROSITE" id="PS50931">
    <property type="entry name" value="HTH_LYSR"/>
    <property type="match status" value="1"/>
</dbReference>
<dbReference type="PANTHER" id="PTHR30537">
    <property type="entry name" value="HTH-TYPE TRANSCRIPTIONAL REGULATOR"/>
    <property type="match status" value="1"/>
</dbReference>
<dbReference type="GO" id="GO:0043565">
    <property type="term" value="F:sequence-specific DNA binding"/>
    <property type="evidence" value="ECO:0007669"/>
    <property type="project" value="TreeGrafter"/>
</dbReference>
<dbReference type="Proteomes" id="UP000196655">
    <property type="component" value="Unassembled WGS sequence"/>
</dbReference>
<reference evidence="7" key="1">
    <citation type="submission" date="2017-05" db="EMBL/GenBank/DDBJ databases">
        <authorList>
            <person name="Macchi M."/>
            <person name="Festa S."/>
            <person name="Coppotelli B.M."/>
            <person name="Morelli I.S."/>
        </authorList>
    </citation>
    <scope>NUCLEOTIDE SEQUENCE [LARGE SCALE GENOMIC DNA]</scope>
    <source>
        <strain evidence="7">I</strain>
    </source>
</reference>
<organism evidence="6 7">
    <name type="scientific">Inquilinus limosus</name>
    <dbReference type="NCBI Taxonomy" id="171674"/>
    <lineage>
        <taxon>Bacteria</taxon>
        <taxon>Pseudomonadati</taxon>
        <taxon>Pseudomonadota</taxon>
        <taxon>Alphaproteobacteria</taxon>
        <taxon>Rhodospirillales</taxon>
        <taxon>Rhodospirillaceae</taxon>
        <taxon>Inquilinus</taxon>
    </lineage>
</organism>
<dbReference type="GO" id="GO:0006351">
    <property type="term" value="P:DNA-templated transcription"/>
    <property type="evidence" value="ECO:0007669"/>
    <property type="project" value="TreeGrafter"/>
</dbReference>
<dbReference type="Gene3D" id="1.10.10.10">
    <property type="entry name" value="Winged helix-like DNA-binding domain superfamily/Winged helix DNA-binding domain"/>
    <property type="match status" value="1"/>
</dbReference>
<keyword evidence="3" id="KW-0238">DNA-binding</keyword>
<dbReference type="SUPFAM" id="SSF53850">
    <property type="entry name" value="Periplasmic binding protein-like II"/>
    <property type="match status" value="1"/>
</dbReference>
<dbReference type="InterPro" id="IPR005119">
    <property type="entry name" value="LysR_subst-bd"/>
</dbReference>
<dbReference type="OrthoDB" id="9812435at2"/>
<dbReference type="RefSeq" id="WP_088149913.1">
    <property type="nucleotide sequence ID" value="NZ_NHON01000006.1"/>
</dbReference>
<dbReference type="SUPFAM" id="SSF46785">
    <property type="entry name" value="Winged helix' DNA-binding domain"/>
    <property type="match status" value="1"/>
</dbReference>
<dbReference type="InterPro" id="IPR058163">
    <property type="entry name" value="LysR-type_TF_proteobact-type"/>
</dbReference>
<evidence type="ECO:0000259" key="5">
    <source>
        <dbReference type="PROSITE" id="PS50931"/>
    </source>
</evidence>
<dbReference type="CDD" id="cd08474">
    <property type="entry name" value="PBP2_CrgA_like_5"/>
    <property type="match status" value="1"/>
</dbReference>
<comment type="caution">
    <text evidence="6">The sequence shown here is derived from an EMBL/GenBank/DDBJ whole genome shotgun (WGS) entry which is preliminary data.</text>
</comment>
<feature type="domain" description="HTH lysR-type" evidence="5">
    <location>
        <begin position="4"/>
        <end position="61"/>
    </location>
</feature>
<protein>
    <submittedName>
        <fullName evidence="6">LysR family transcriptional regulator</fullName>
    </submittedName>
</protein>
<dbReference type="FunFam" id="1.10.10.10:FF:000001">
    <property type="entry name" value="LysR family transcriptional regulator"/>
    <property type="match status" value="1"/>
</dbReference>
<name>A0A211ZSM6_9PROT</name>
<dbReference type="PANTHER" id="PTHR30537:SF1">
    <property type="entry name" value="HTH-TYPE TRANSCRIPTIONAL REGULATOR PGRR"/>
    <property type="match status" value="1"/>
</dbReference>
<accession>A0A211ZSM6</accession>
<dbReference type="GO" id="GO:0003700">
    <property type="term" value="F:DNA-binding transcription factor activity"/>
    <property type="evidence" value="ECO:0007669"/>
    <property type="project" value="InterPro"/>
</dbReference>
<keyword evidence="7" id="KW-1185">Reference proteome</keyword>
<dbReference type="AlphaFoldDB" id="A0A211ZSM6"/>
<dbReference type="InterPro" id="IPR000847">
    <property type="entry name" value="LysR_HTH_N"/>
</dbReference>
<evidence type="ECO:0000256" key="3">
    <source>
        <dbReference type="ARBA" id="ARBA00023125"/>
    </source>
</evidence>
<evidence type="ECO:0000256" key="4">
    <source>
        <dbReference type="ARBA" id="ARBA00023163"/>
    </source>
</evidence>
<evidence type="ECO:0000313" key="6">
    <source>
        <dbReference type="EMBL" id="OWJ68263.1"/>
    </source>
</evidence>